<evidence type="ECO:0000256" key="7">
    <source>
        <dbReference type="ARBA" id="ARBA00023295"/>
    </source>
</evidence>
<dbReference type="InterPro" id="IPR017853">
    <property type="entry name" value="GH"/>
</dbReference>
<protein>
    <recommendedName>
        <fullName evidence="10">Beta-xylanase</fullName>
        <ecNumber evidence="10">3.2.1.8</ecNumber>
    </recommendedName>
</protein>
<keyword evidence="7 10" id="KW-0326">Glycosidase</keyword>
<dbReference type="SMART" id="SM00633">
    <property type="entry name" value="Glyco_10"/>
    <property type="match status" value="1"/>
</dbReference>
<dbReference type="Gene3D" id="3.20.20.80">
    <property type="entry name" value="Glycosidases"/>
    <property type="match status" value="1"/>
</dbReference>
<dbReference type="Pfam" id="PF00331">
    <property type="entry name" value="Glyco_hydro_10"/>
    <property type="match status" value="1"/>
</dbReference>
<feature type="chain" id="PRO_5046219652" description="Beta-xylanase" evidence="11">
    <location>
        <begin position="19"/>
        <end position="389"/>
    </location>
</feature>
<evidence type="ECO:0000259" key="12">
    <source>
        <dbReference type="PROSITE" id="PS51760"/>
    </source>
</evidence>
<evidence type="ECO:0000256" key="5">
    <source>
        <dbReference type="ARBA" id="ARBA00022801"/>
    </source>
</evidence>
<keyword evidence="3" id="KW-0858">Xylan degradation</keyword>
<dbReference type="InterPro" id="IPR001000">
    <property type="entry name" value="GH10_dom"/>
</dbReference>
<feature type="active site" description="Nucleophile" evidence="9">
    <location>
        <position position="299"/>
    </location>
</feature>
<proteinExistence type="inferred from homology"/>
<keyword evidence="5 10" id="KW-0378">Hydrolase</keyword>
<dbReference type="PROSITE" id="PS51760">
    <property type="entry name" value="GH10_2"/>
    <property type="match status" value="1"/>
</dbReference>
<dbReference type="RefSeq" id="WP_189415960.1">
    <property type="nucleotide sequence ID" value="NZ_BMYZ01000001.1"/>
</dbReference>
<accession>A0ABQ3AUJ5</accession>
<keyword evidence="4 11" id="KW-0732">Signal</keyword>
<dbReference type="PANTHER" id="PTHR31490:SF88">
    <property type="entry name" value="BETA-XYLANASE"/>
    <property type="match status" value="1"/>
</dbReference>
<dbReference type="EMBL" id="BMYZ01000001">
    <property type="protein sequence ID" value="GGY64934.1"/>
    <property type="molecule type" value="Genomic_DNA"/>
</dbReference>
<dbReference type="SUPFAM" id="SSF51445">
    <property type="entry name" value="(Trans)glycosidases"/>
    <property type="match status" value="1"/>
</dbReference>
<evidence type="ECO:0000256" key="4">
    <source>
        <dbReference type="ARBA" id="ARBA00022729"/>
    </source>
</evidence>
<feature type="domain" description="GH10" evidence="12">
    <location>
        <begin position="76"/>
        <end position="385"/>
    </location>
</feature>
<evidence type="ECO:0000313" key="13">
    <source>
        <dbReference type="EMBL" id="GGY64934.1"/>
    </source>
</evidence>
<gene>
    <name evidence="13" type="ORF">GCM10011613_05930</name>
</gene>
<evidence type="ECO:0000256" key="11">
    <source>
        <dbReference type="SAM" id="SignalP"/>
    </source>
</evidence>
<dbReference type="InterPro" id="IPR031158">
    <property type="entry name" value="GH10_AS"/>
</dbReference>
<keyword evidence="14" id="KW-1185">Reference proteome</keyword>
<evidence type="ECO:0000256" key="9">
    <source>
        <dbReference type="PROSITE-ProRule" id="PRU10061"/>
    </source>
</evidence>
<name>A0ABQ3AUJ5_9GAMM</name>
<dbReference type="PRINTS" id="PR00134">
    <property type="entry name" value="GLHYDRLASE10"/>
</dbReference>
<organism evidence="13 14">
    <name type="scientific">Cellvibrio zantedeschiae</name>
    <dbReference type="NCBI Taxonomy" id="1237077"/>
    <lineage>
        <taxon>Bacteria</taxon>
        <taxon>Pseudomonadati</taxon>
        <taxon>Pseudomonadota</taxon>
        <taxon>Gammaproteobacteria</taxon>
        <taxon>Cellvibrionales</taxon>
        <taxon>Cellvibrionaceae</taxon>
        <taxon>Cellvibrio</taxon>
    </lineage>
</organism>
<dbReference type="PROSITE" id="PS00591">
    <property type="entry name" value="GH10_1"/>
    <property type="match status" value="1"/>
</dbReference>
<keyword evidence="6 10" id="KW-0119">Carbohydrate metabolism</keyword>
<reference evidence="14" key="1">
    <citation type="journal article" date="2019" name="Int. J. Syst. Evol. Microbiol.">
        <title>The Global Catalogue of Microorganisms (GCM) 10K type strain sequencing project: providing services to taxonomists for standard genome sequencing and annotation.</title>
        <authorList>
            <consortium name="The Broad Institute Genomics Platform"/>
            <consortium name="The Broad Institute Genome Sequencing Center for Infectious Disease"/>
            <person name="Wu L."/>
            <person name="Ma J."/>
        </authorList>
    </citation>
    <scope>NUCLEOTIDE SEQUENCE [LARGE SCALE GENOMIC DNA]</scope>
    <source>
        <strain evidence="14">KCTC 32239</strain>
    </source>
</reference>
<evidence type="ECO:0000256" key="1">
    <source>
        <dbReference type="ARBA" id="ARBA00000681"/>
    </source>
</evidence>
<feature type="signal peptide" evidence="11">
    <location>
        <begin position="1"/>
        <end position="18"/>
    </location>
</feature>
<sequence length="389" mass="43285">MKKISIVCLLLPVFILCACGGGGGNSSAPTTSVILSSSSSVSISSAASSSDAASSAFSWSSVPALKDLAKFPIGMEVSAANQERSIFNYPSQLPTIEKHFNSLVAGVIMKMSFLHPNENEFFYTDADKLNAYAIDHNMLLHGHTLIWHWDSQIPPWMKKYTGDWSAMLNNHVTQICTHFAGKVSSWDVVNEALDESDPSGFRQSIFYQRIGKKYIENAFVAARKADPNAVLYYNEYNIESSDTKLNLLLTMLDDFKSRNIPVDGVGFQMHLDLFNPSIDQIKRSFKAVADRGYKIRISELDMPVNYNSTLVLSDAVAQQQKERYKSIVKAYLDSVPESQRTGITFWGLVDGESWYNFIGLPAKEWPLLFNDDYSPKPAFYGVAEALAGK</sequence>
<evidence type="ECO:0000256" key="3">
    <source>
        <dbReference type="ARBA" id="ARBA00022651"/>
    </source>
</evidence>
<keyword evidence="8 10" id="KW-0624">Polysaccharide degradation</keyword>
<dbReference type="InterPro" id="IPR044846">
    <property type="entry name" value="GH10"/>
</dbReference>
<evidence type="ECO:0000256" key="6">
    <source>
        <dbReference type="ARBA" id="ARBA00023277"/>
    </source>
</evidence>
<dbReference type="Proteomes" id="UP000619761">
    <property type="component" value="Unassembled WGS sequence"/>
</dbReference>
<dbReference type="PANTHER" id="PTHR31490">
    <property type="entry name" value="GLYCOSYL HYDROLASE"/>
    <property type="match status" value="1"/>
</dbReference>
<comment type="caution">
    <text evidence="13">The sequence shown here is derived from an EMBL/GenBank/DDBJ whole genome shotgun (WGS) entry which is preliminary data.</text>
</comment>
<evidence type="ECO:0000256" key="2">
    <source>
        <dbReference type="ARBA" id="ARBA00007495"/>
    </source>
</evidence>
<dbReference type="EC" id="3.2.1.8" evidence="10"/>
<evidence type="ECO:0000313" key="14">
    <source>
        <dbReference type="Proteomes" id="UP000619761"/>
    </source>
</evidence>
<comment type="catalytic activity">
    <reaction evidence="1 10">
        <text>Endohydrolysis of (1-&gt;4)-beta-D-xylosidic linkages in xylans.</text>
        <dbReference type="EC" id="3.2.1.8"/>
    </reaction>
</comment>
<comment type="similarity">
    <text evidence="2 10">Belongs to the glycosyl hydrolase 10 (cellulase F) family.</text>
</comment>
<evidence type="ECO:0000256" key="8">
    <source>
        <dbReference type="ARBA" id="ARBA00023326"/>
    </source>
</evidence>
<evidence type="ECO:0000256" key="10">
    <source>
        <dbReference type="RuleBase" id="RU361174"/>
    </source>
</evidence>
<dbReference type="PROSITE" id="PS51257">
    <property type="entry name" value="PROKAR_LIPOPROTEIN"/>
    <property type="match status" value="1"/>
</dbReference>